<reference evidence="3" key="3">
    <citation type="submission" date="2015-06" db="UniProtKB">
        <authorList>
            <consortium name="EnsemblMetazoa"/>
        </authorList>
    </citation>
    <scope>IDENTIFICATION</scope>
</reference>
<dbReference type="PANTHER" id="PTHR37445">
    <property type="entry name" value="PROTEIN CBG24663"/>
    <property type="match status" value="1"/>
</dbReference>
<dbReference type="GO" id="GO:0003824">
    <property type="term" value="F:catalytic activity"/>
    <property type="evidence" value="ECO:0007669"/>
    <property type="project" value="InterPro"/>
</dbReference>
<dbReference type="Proteomes" id="UP000015101">
    <property type="component" value="Unassembled WGS sequence"/>
</dbReference>
<sequence length="381" mass="43747">MEPDDYGLKLCEKCRAENCSVLAGLVEGLKDTPKLKDELSEINNNINVLKLLIEDIQKKEFQINTQLDDLKKLSSDVEFLKQSSLSGSAEVEKVRKFSDLFSNKVDNMACDLKTVVCSVAATDGRINLNNERNLRKNNIIIFNITEDSQFSRNKDKEAVLRLLKVLLPDFDFSKEISDWFRLGKKPEINQRPRPVVIKFCDFAVKNLVLENCSKLKGNVEYKKVILSNDLVKEDRNECKKLIEEKKKSLAATEDTNKDINFLSLYRSPGSSDLNNDSLMQLLDEFLELPGLHIFLGDLNFPEIDWNIFCSGGLPSRIDNRFLDFLNDHYLMQHVNEPTRARSSQQPHILDLVVSDIDIIWRKCGSVSYSSYIRFWPVTKLV</sequence>
<dbReference type="KEGG" id="hro:HELRODRAFT_166893"/>
<evidence type="ECO:0000313" key="4">
    <source>
        <dbReference type="Proteomes" id="UP000015101"/>
    </source>
</evidence>
<protein>
    <recommendedName>
        <fullName evidence="1">Endonuclease/exonuclease/phosphatase domain-containing protein</fullName>
    </recommendedName>
</protein>
<dbReference type="CTD" id="20201700"/>
<evidence type="ECO:0000313" key="2">
    <source>
        <dbReference type="EMBL" id="ESO11833.1"/>
    </source>
</evidence>
<reference evidence="2 4" key="2">
    <citation type="journal article" date="2013" name="Nature">
        <title>Insights into bilaterian evolution from three spiralian genomes.</title>
        <authorList>
            <person name="Simakov O."/>
            <person name="Marletaz F."/>
            <person name="Cho S.J."/>
            <person name="Edsinger-Gonzales E."/>
            <person name="Havlak P."/>
            <person name="Hellsten U."/>
            <person name="Kuo D.H."/>
            <person name="Larsson T."/>
            <person name="Lv J."/>
            <person name="Arendt D."/>
            <person name="Savage R."/>
            <person name="Osoegawa K."/>
            <person name="de Jong P."/>
            <person name="Grimwood J."/>
            <person name="Chapman J.A."/>
            <person name="Shapiro H."/>
            <person name="Aerts A."/>
            <person name="Otillar R.P."/>
            <person name="Terry A.Y."/>
            <person name="Boore J.L."/>
            <person name="Grigoriev I.V."/>
            <person name="Lindberg D.R."/>
            <person name="Seaver E.C."/>
            <person name="Weisblat D.A."/>
            <person name="Putnam N.H."/>
            <person name="Rokhsar D.S."/>
        </authorList>
    </citation>
    <scope>NUCLEOTIDE SEQUENCE</scope>
</reference>
<dbReference type="PANTHER" id="PTHR37445:SF3">
    <property type="entry name" value="ZINC FINGER PHD-TYPE DOMAIN-CONTAINING PROTEIN"/>
    <property type="match status" value="1"/>
</dbReference>
<dbReference type="InParanoid" id="T1EYQ0"/>
<name>T1EYQ0_HELRO</name>
<evidence type="ECO:0000259" key="1">
    <source>
        <dbReference type="Pfam" id="PF14529"/>
    </source>
</evidence>
<keyword evidence="4" id="KW-1185">Reference proteome</keyword>
<dbReference type="RefSeq" id="XP_009010321.1">
    <property type="nucleotide sequence ID" value="XM_009012073.1"/>
</dbReference>
<organism evidence="3 4">
    <name type="scientific">Helobdella robusta</name>
    <name type="common">Californian leech</name>
    <dbReference type="NCBI Taxonomy" id="6412"/>
    <lineage>
        <taxon>Eukaryota</taxon>
        <taxon>Metazoa</taxon>
        <taxon>Spiralia</taxon>
        <taxon>Lophotrochozoa</taxon>
        <taxon>Annelida</taxon>
        <taxon>Clitellata</taxon>
        <taxon>Hirudinea</taxon>
        <taxon>Rhynchobdellida</taxon>
        <taxon>Glossiphoniidae</taxon>
        <taxon>Helobdella</taxon>
    </lineage>
</organism>
<dbReference type="GeneID" id="20201700"/>
<dbReference type="Gene3D" id="3.30.70.1820">
    <property type="entry name" value="L1 transposable element, RRM domain"/>
    <property type="match status" value="1"/>
</dbReference>
<reference evidence="4" key="1">
    <citation type="submission" date="2012-12" db="EMBL/GenBank/DDBJ databases">
        <authorList>
            <person name="Hellsten U."/>
            <person name="Grimwood J."/>
            <person name="Chapman J.A."/>
            <person name="Shapiro H."/>
            <person name="Aerts A."/>
            <person name="Otillar R.P."/>
            <person name="Terry A.Y."/>
            <person name="Boore J.L."/>
            <person name="Simakov O."/>
            <person name="Marletaz F."/>
            <person name="Cho S.-J."/>
            <person name="Edsinger-Gonzales E."/>
            <person name="Havlak P."/>
            <person name="Kuo D.-H."/>
            <person name="Larsson T."/>
            <person name="Lv J."/>
            <person name="Arendt D."/>
            <person name="Savage R."/>
            <person name="Osoegawa K."/>
            <person name="de Jong P."/>
            <person name="Lindberg D.R."/>
            <person name="Seaver E.C."/>
            <person name="Weisblat D.A."/>
            <person name="Putnam N.H."/>
            <person name="Grigoriev I.V."/>
            <person name="Rokhsar D.S."/>
        </authorList>
    </citation>
    <scope>NUCLEOTIDE SEQUENCE</scope>
</reference>
<accession>T1EYQ0</accession>
<dbReference type="EMBL" id="KB095812">
    <property type="protein sequence ID" value="ESO11833.1"/>
    <property type="molecule type" value="Genomic_DNA"/>
</dbReference>
<dbReference type="HOGENOM" id="CLU_046344_0_0_1"/>
<feature type="domain" description="Endonuclease/exonuclease/phosphatase" evidence="1">
    <location>
        <begin position="259"/>
        <end position="362"/>
    </location>
</feature>
<dbReference type="AlphaFoldDB" id="T1EYQ0"/>
<dbReference type="InterPro" id="IPR036691">
    <property type="entry name" value="Endo/exonu/phosph_ase_sf"/>
</dbReference>
<dbReference type="InterPro" id="IPR005135">
    <property type="entry name" value="Endo/exonuclease/phosphatase"/>
</dbReference>
<proteinExistence type="predicted"/>
<dbReference type="OrthoDB" id="8121249at2759"/>
<evidence type="ECO:0000313" key="3">
    <source>
        <dbReference type="EnsemblMetazoa" id="HelroP166893"/>
    </source>
</evidence>
<dbReference type="Pfam" id="PF14529">
    <property type="entry name" value="Exo_endo_phos_2"/>
    <property type="match status" value="1"/>
</dbReference>
<dbReference type="EMBL" id="AMQM01002591">
    <property type="status" value="NOT_ANNOTATED_CDS"/>
    <property type="molecule type" value="Genomic_DNA"/>
</dbReference>
<gene>
    <name evidence="3" type="primary">20201700</name>
    <name evidence="2" type="ORF">HELRODRAFT_166893</name>
</gene>
<dbReference type="SUPFAM" id="SSF56219">
    <property type="entry name" value="DNase I-like"/>
    <property type="match status" value="1"/>
</dbReference>
<dbReference type="EnsemblMetazoa" id="HelroT166893">
    <property type="protein sequence ID" value="HelroP166893"/>
    <property type="gene ID" value="HelroG166893"/>
</dbReference>